<gene>
    <name evidence="1" type="ORF">ACAOBT_LOCUS37377</name>
</gene>
<evidence type="ECO:0000313" key="1">
    <source>
        <dbReference type="EMBL" id="CAH2019750.1"/>
    </source>
</evidence>
<proteinExistence type="predicted"/>
<dbReference type="Proteomes" id="UP001152888">
    <property type="component" value="Unassembled WGS sequence"/>
</dbReference>
<accession>A0A9P0QGJ2</accession>
<comment type="caution">
    <text evidence="1">The sequence shown here is derived from an EMBL/GenBank/DDBJ whole genome shotgun (WGS) entry which is preliminary data.</text>
</comment>
<organism evidence="1 2">
    <name type="scientific">Acanthoscelides obtectus</name>
    <name type="common">Bean weevil</name>
    <name type="synonym">Bruchus obtectus</name>
    <dbReference type="NCBI Taxonomy" id="200917"/>
    <lineage>
        <taxon>Eukaryota</taxon>
        <taxon>Metazoa</taxon>
        <taxon>Ecdysozoa</taxon>
        <taxon>Arthropoda</taxon>
        <taxon>Hexapoda</taxon>
        <taxon>Insecta</taxon>
        <taxon>Pterygota</taxon>
        <taxon>Neoptera</taxon>
        <taxon>Endopterygota</taxon>
        <taxon>Coleoptera</taxon>
        <taxon>Polyphaga</taxon>
        <taxon>Cucujiformia</taxon>
        <taxon>Chrysomeloidea</taxon>
        <taxon>Chrysomelidae</taxon>
        <taxon>Bruchinae</taxon>
        <taxon>Bruchini</taxon>
        <taxon>Acanthoscelides</taxon>
    </lineage>
</organism>
<feature type="non-terminal residue" evidence="1">
    <location>
        <position position="1"/>
    </location>
</feature>
<evidence type="ECO:0000313" key="2">
    <source>
        <dbReference type="Proteomes" id="UP001152888"/>
    </source>
</evidence>
<protein>
    <submittedName>
        <fullName evidence="1">Uncharacterized protein</fullName>
    </submittedName>
</protein>
<keyword evidence="2" id="KW-1185">Reference proteome</keyword>
<name>A0A9P0QGJ2_ACAOB</name>
<dbReference type="EMBL" id="CAKOFQ010010508">
    <property type="protein sequence ID" value="CAH2019750.1"/>
    <property type="molecule type" value="Genomic_DNA"/>
</dbReference>
<sequence>ATVWISQVEQLLLLSRVSLHIKQHIRQKQRNVIKYQHLMKILMLKIGSQLNDLLLSSMIEAETCTTEKIPTDSDNFSDIRRYDLVYKINIVTLPITSLKKTSRWRP</sequence>
<dbReference type="AlphaFoldDB" id="A0A9P0QGJ2"/>
<reference evidence="1" key="1">
    <citation type="submission" date="2022-03" db="EMBL/GenBank/DDBJ databases">
        <authorList>
            <person name="Sayadi A."/>
        </authorList>
    </citation>
    <scope>NUCLEOTIDE SEQUENCE</scope>
</reference>